<gene>
    <name evidence="1" type="ORF">PoB_002645800</name>
</gene>
<evidence type="ECO:0000313" key="1">
    <source>
        <dbReference type="EMBL" id="GFN99952.1"/>
    </source>
</evidence>
<dbReference type="AlphaFoldDB" id="A0AAV3ZZX9"/>
<dbReference type="EMBL" id="BLXT01003024">
    <property type="protein sequence ID" value="GFN99952.1"/>
    <property type="molecule type" value="Genomic_DNA"/>
</dbReference>
<sequence length="178" mass="20070">MIGTHFPLVKSLALNEHSNLQSPNHESCLQLGFESTTFRSLVHHSTCERDALSLQPGESNTWNIRNWRYTSPTLHSAPITFDLRHRVTKVKVLGFKRYLDFGMSHSSQRQISRAQIKETRAMANKRKRGLKTSKRGLENHLQRCKSLNTTGTCGAGWFTPRSGGVTKTSMKVNSTSLS</sequence>
<protein>
    <submittedName>
        <fullName evidence="1">Uncharacterized protein</fullName>
    </submittedName>
</protein>
<keyword evidence="2" id="KW-1185">Reference proteome</keyword>
<organism evidence="1 2">
    <name type="scientific">Plakobranchus ocellatus</name>
    <dbReference type="NCBI Taxonomy" id="259542"/>
    <lineage>
        <taxon>Eukaryota</taxon>
        <taxon>Metazoa</taxon>
        <taxon>Spiralia</taxon>
        <taxon>Lophotrochozoa</taxon>
        <taxon>Mollusca</taxon>
        <taxon>Gastropoda</taxon>
        <taxon>Heterobranchia</taxon>
        <taxon>Euthyneura</taxon>
        <taxon>Panpulmonata</taxon>
        <taxon>Sacoglossa</taxon>
        <taxon>Placobranchoidea</taxon>
        <taxon>Plakobranchidae</taxon>
        <taxon>Plakobranchus</taxon>
    </lineage>
</organism>
<proteinExistence type="predicted"/>
<evidence type="ECO:0000313" key="2">
    <source>
        <dbReference type="Proteomes" id="UP000735302"/>
    </source>
</evidence>
<accession>A0AAV3ZZX9</accession>
<dbReference type="Proteomes" id="UP000735302">
    <property type="component" value="Unassembled WGS sequence"/>
</dbReference>
<reference evidence="1 2" key="1">
    <citation type="journal article" date="2021" name="Elife">
        <title>Chloroplast acquisition without the gene transfer in kleptoplastic sea slugs, Plakobranchus ocellatus.</title>
        <authorList>
            <person name="Maeda T."/>
            <person name="Takahashi S."/>
            <person name="Yoshida T."/>
            <person name="Shimamura S."/>
            <person name="Takaki Y."/>
            <person name="Nagai Y."/>
            <person name="Toyoda A."/>
            <person name="Suzuki Y."/>
            <person name="Arimoto A."/>
            <person name="Ishii H."/>
            <person name="Satoh N."/>
            <person name="Nishiyama T."/>
            <person name="Hasebe M."/>
            <person name="Maruyama T."/>
            <person name="Minagawa J."/>
            <person name="Obokata J."/>
            <person name="Shigenobu S."/>
        </authorList>
    </citation>
    <scope>NUCLEOTIDE SEQUENCE [LARGE SCALE GENOMIC DNA]</scope>
</reference>
<comment type="caution">
    <text evidence="1">The sequence shown here is derived from an EMBL/GenBank/DDBJ whole genome shotgun (WGS) entry which is preliminary data.</text>
</comment>
<name>A0AAV3ZZX9_9GAST</name>